<dbReference type="AGR" id="WB:WBGene00009909"/>
<dbReference type="CTD" id="186075"/>
<reference evidence="3 4" key="1">
    <citation type="journal article" date="1998" name="Science">
        <title>Genome sequence of the nematode C. elegans: a platform for investigating biology.</title>
        <authorList>
            <consortium name="The C. elegans sequencing consortium"/>
            <person name="Sulson J.E."/>
            <person name="Waterston R."/>
        </authorList>
    </citation>
    <scope>NUCLEOTIDE SEQUENCE [LARGE SCALE GENOMIC DNA]</scope>
    <source>
        <strain evidence="3 4">Bristol N2</strain>
    </source>
</reference>
<protein>
    <submittedName>
        <fullName evidence="3">MS Related Protein</fullName>
    </submittedName>
</protein>
<keyword evidence="4" id="KW-1185">Reference proteome</keyword>
<dbReference type="EMBL" id="BX284605">
    <property type="protein sequence ID" value="CAB04437.1"/>
    <property type="molecule type" value="Genomic_DNA"/>
</dbReference>
<dbReference type="HOGENOM" id="CLU_2348577_0_0_1"/>
<dbReference type="AlphaFoldDB" id="Q9XV07"/>
<dbReference type="PIR" id="T22462">
    <property type="entry name" value="T22462"/>
</dbReference>
<dbReference type="InParanoid" id="Q9XV07"/>
<evidence type="ECO:0000256" key="2">
    <source>
        <dbReference type="SAM" id="SignalP"/>
    </source>
</evidence>
<name>Q9XV07_CAEEL</name>
<dbReference type="PaxDb" id="6239-F49H6.8"/>
<dbReference type="Bgee" id="WBGene00009909">
    <property type="expression patterns" value="Expressed in embryo"/>
</dbReference>
<dbReference type="UCSC" id="F49H6.8">
    <property type="organism name" value="c. elegans"/>
</dbReference>
<evidence type="ECO:0000313" key="5">
    <source>
        <dbReference type="WormBase" id="F49H6.8"/>
    </source>
</evidence>
<dbReference type="WormBase" id="F49H6.8">
    <property type="protein sequence ID" value="CE18717"/>
    <property type="gene ID" value="WBGene00009909"/>
</dbReference>
<evidence type="ECO:0000313" key="4">
    <source>
        <dbReference type="Proteomes" id="UP000001940"/>
    </source>
</evidence>
<feature type="region of interest" description="Disordered" evidence="1">
    <location>
        <begin position="23"/>
        <end position="61"/>
    </location>
</feature>
<dbReference type="PhylomeDB" id="Q9XV07"/>
<feature type="signal peptide" evidence="2">
    <location>
        <begin position="1"/>
        <end position="23"/>
    </location>
</feature>
<gene>
    <name evidence="3" type="ORF">CELE_F49H6.8</name>
    <name evidence="3 5" type="ORF">F49H6.8</name>
</gene>
<evidence type="ECO:0000313" key="3">
    <source>
        <dbReference type="EMBL" id="CAB04437.1"/>
    </source>
</evidence>
<feature type="chain" id="PRO_5004336743" evidence="2">
    <location>
        <begin position="24"/>
        <end position="97"/>
    </location>
</feature>
<dbReference type="KEGG" id="cel:CELE_F49H6.8"/>
<sequence length="97" mass="9913">MNPQRGILFACLLVVVTNRGATAQHARPPVGVTGDVTGARIDPPSDKCENPSVNIATTEAPKIVTTAEPAANSTKPAQPNSATGPVVLLTIVAVTMN</sequence>
<dbReference type="RefSeq" id="NP_507310.1">
    <property type="nucleotide sequence ID" value="NM_074909.1"/>
</dbReference>
<organism evidence="3 4">
    <name type="scientific">Caenorhabditis elegans</name>
    <dbReference type="NCBI Taxonomy" id="6239"/>
    <lineage>
        <taxon>Eukaryota</taxon>
        <taxon>Metazoa</taxon>
        <taxon>Ecdysozoa</taxon>
        <taxon>Nematoda</taxon>
        <taxon>Chromadorea</taxon>
        <taxon>Rhabditida</taxon>
        <taxon>Rhabditina</taxon>
        <taxon>Rhabditomorpha</taxon>
        <taxon>Rhabditoidea</taxon>
        <taxon>Rhabditidae</taxon>
        <taxon>Peloderinae</taxon>
        <taxon>Caenorhabditis</taxon>
    </lineage>
</organism>
<evidence type="ECO:0000256" key="1">
    <source>
        <dbReference type="SAM" id="MobiDB-lite"/>
    </source>
</evidence>
<proteinExistence type="predicted"/>
<accession>Q9XV07</accession>
<keyword evidence="2" id="KW-0732">Signal</keyword>
<dbReference type="Proteomes" id="UP000001940">
    <property type="component" value="Chromosome V"/>
</dbReference>
<dbReference type="GeneID" id="186075"/>